<evidence type="ECO:0000313" key="1">
    <source>
        <dbReference type="EMBL" id="QIK38736.1"/>
    </source>
</evidence>
<dbReference type="EMBL" id="CP048029">
    <property type="protein sequence ID" value="QIK38736.1"/>
    <property type="molecule type" value="Genomic_DNA"/>
</dbReference>
<evidence type="ECO:0000313" key="2">
    <source>
        <dbReference type="Proteomes" id="UP000502699"/>
    </source>
</evidence>
<reference evidence="2" key="1">
    <citation type="submission" date="2020-01" db="EMBL/GenBank/DDBJ databases">
        <title>Caldichromatium gen. nov., sp. nov., a thermophilic purple sulfur bacterium member of the family Chromatiaceae isolated from Nakabusa hot spring, Japan.</title>
        <authorList>
            <person name="Saini M.K."/>
            <person name="Hanada S."/>
            <person name="Tank M."/>
        </authorList>
    </citation>
    <scope>NUCLEOTIDE SEQUENCE [LARGE SCALE GENOMIC DNA]</scope>
    <source>
        <strain evidence="2">No.7</strain>
    </source>
</reference>
<dbReference type="AlphaFoldDB" id="A0A6G7VFT3"/>
<accession>A0A6G7VFT3</accession>
<gene>
    <name evidence="1" type="ORF">GWK36_12945</name>
</gene>
<dbReference type="Proteomes" id="UP000502699">
    <property type="component" value="Chromosome"/>
</dbReference>
<dbReference type="KEGG" id="cjap:GWK36_12945"/>
<name>A0A6G7VFT3_9GAMM</name>
<dbReference type="RefSeq" id="WP_166271694.1">
    <property type="nucleotide sequence ID" value="NZ_CP048029.1"/>
</dbReference>
<sequence>MICVWFNRTFSNVRAVFELIRQGDSAGEFRLICTHPEPSFPGLVAAHEWALEPGGLKGLDYLE</sequence>
<proteinExistence type="predicted"/>
<keyword evidence="2" id="KW-1185">Reference proteome</keyword>
<organism evidence="1 2">
    <name type="scientific">Caldichromatium japonicum</name>
    <dbReference type="NCBI Taxonomy" id="2699430"/>
    <lineage>
        <taxon>Bacteria</taxon>
        <taxon>Pseudomonadati</taxon>
        <taxon>Pseudomonadota</taxon>
        <taxon>Gammaproteobacteria</taxon>
        <taxon>Chromatiales</taxon>
        <taxon>Chromatiaceae</taxon>
        <taxon>Caldichromatium</taxon>
    </lineage>
</organism>
<protein>
    <submittedName>
        <fullName evidence="1">Uncharacterized protein</fullName>
    </submittedName>
</protein>